<comment type="caution">
    <text evidence="1">The sequence shown here is derived from an EMBL/GenBank/DDBJ whole genome shotgun (WGS) entry which is preliminary data.</text>
</comment>
<reference evidence="1 2" key="1">
    <citation type="journal article" date="2014" name="PLoS Genet.">
        <title>Phylogenetically driven sequencing of extremely halophilic archaea reveals strategies for static and dynamic osmo-response.</title>
        <authorList>
            <person name="Becker E.A."/>
            <person name="Seitzer P.M."/>
            <person name="Tritt A."/>
            <person name="Larsen D."/>
            <person name="Krusor M."/>
            <person name="Yao A.I."/>
            <person name="Wu D."/>
            <person name="Madern D."/>
            <person name="Eisen J.A."/>
            <person name="Darling A.E."/>
            <person name="Facciotti M.T."/>
        </authorList>
    </citation>
    <scope>NUCLEOTIDE SEQUENCE [LARGE SCALE GENOMIC DNA]</scope>
    <source>
        <strain evidence="1 2">DSM 18795</strain>
    </source>
</reference>
<feature type="non-terminal residue" evidence="1">
    <location>
        <position position="103"/>
    </location>
</feature>
<accession>L9XLL7</accession>
<protein>
    <submittedName>
        <fullName evidence="1">Uncharacterized protein</fullName>
    </submittedName>
</protein>
<evidence type="ECO:0000313" key="2">
    <source>
        <dbReference type="Proteomes" id="UP000011531"/>
    </source>
</evidence>
<evidence type="ECO:0000313" key="1">
    <source>
        <dbReference type="EMBL" id="ELY62301.1"/>
    </source>
</evidence>
<dbReference type="AlphaFoldDB" id="L9XLL7"/>
<keyword evidence="2" id="KW-1185">Reference proteome</keyword>
<organism evidence="1 2">
    <name type="scientific">Natronococcus jeotgali DSM 18795</name>
    <dbReference type="NCBI Taxonomy" id="1227498"/>
    <lineage>
        <taxon>Archaea</taxon>
        <taxon>Methanobacteriati</taxon>
        <taxon>Methanobacteriota</taxon>
        <taxon>Stenosarchaea group</taxon>
        <taxon>Halobacteria</taxon>
        <taxon>Halobacteriales</taxon>
        <taxon>Natrialbaceae</taxon>
        <taxon>Natronococcus</taxon>
    </lineage>
</organism>
<dbReference type="Proteomes" id="UP000011531">
    <property type="component" value="Unassembled WGS sequence"/>
</dbReference>
<proteinExistence type="predicted"/>
<dbReference type="EMBL" id="AOIA01000069">
    <property type="protein sequence ID" value="ELY62301.1"/>
    <property type="molecule type" value="Genomic_DNA"/>
</dbReference>
<name>L9XLL7_9EURY</name>
<sequence>MRQSQQAAVTACAADGGVNLVKEPRDTDKTAEERRTKLVDYDEDREQVTVSVHASEGLPYLVSVATALATPWFLDRILPNERLERIDEPAAILRGARNIGGLS</sequence>
<gene>
    <name evidence="1" type="ORF">C492_08350</name>
</gene>